<reference evidence="3" key="1">
    <citation type="submission" date="2019-09" db="EMBL/GenBank/DDBJ databases">
        <title>Characterisation of the sponge microbiome using genome-centric metagenomics.</title>
        <authorList>
            <person name="Engelberts J.P."/>
            <person name="Robbins S.J."/>
            <person name="De Goeij J.M."/>
            <person name="Aranda M."/>
            <person name="Bell S.C."/>
            <person name="Webster N.S."/>
        </authorList>
    </citation>
    <scope>NUCLEOTIDE SEQUENCE</scope>
    <source>
        <strain evidence="3">SB0664_bin_27</strain>
    </source>
</reference>
<dbReference type="InterPro" id="IPR006442">
    <property type="entry name" value="Antitoxin_Phd/YefM"/>
</dbReference>
<evidence type="ECO:0000256" key="1">
    <source>
        <dbReference type="ARBA" id="ARBA00009981"/>
    </source>
</evidence>
<protein>
    <recommendedName>
        <fullName evidence="2">Antitoxin</fullName>
    </recommendedName>
</protein>
<dbReference type="InterPro" id="IPR036165">
    <property type="entry name" value="YefM-like_sf"/>
</dbReference>
<comment type="function">
    <text evidence="2">Antitoxin component of a type II toxin-antitoxin (TA) system.</text>
</comment>
<dbReference type="SUPFAM" id="SSF143120">
    <property type="entry name" value="YefM-like"/>
    <property type="match status" value="1"/>
</dbReference>
<comment type="similarity">
    <text evidence="1 2">Belongs to the phD/YefM antitoxin family.</text>
</comment>
<evidence type="ECO:0000313" key="3">
    <source>
        <dbReference type="EMBL" id="MXY91921.1"/>
    </source>
</evidence>
<organism evidence="3">
    <name type="scientific">Caldilineaceae bacterium SB0664_bin_27</name>
    <dbReference type="NCBI Taxonomy" id="2605260"/>
    <lineage>
        <taxon>Bacteria</taxon>
        <taxon>Bacillati</taxon>
        <taxon>Chloroflexota</taxon>
        <taxon>Caldilineae</taxon>
        <taxon>Caldilineales</taxon>
        <taxon>Caldilineaceae</taxon>
    </lineage>
</organism>
<gene>
    <name evidence="3" type="ORF">F4Y42_00555</name>
</gene>
<evidence type="ECO:0000256" key="2">
    <source>
        <dbReference type="RuleBase" id="RU362080"/>
    </source>
</evidence>
<dbReference type="Gene3D" id="3.40.1620.10">
    <property type="entry name" value="YefM-like domain"/>
    <property type="match status" value="1"/>
</dbReference>
<proteinExistence type="inferred from homology"/>
<dbReference type="AlphaFoldDB" id="A0A6B0YP38"/>
<dbReference type="EMBL" id="VXRG01000004">
    <property type="protein sequence ID" value="MXY91921.1"/>
    <property type="molecule type" value="Genomic_DNA"/>
</dbReference>
<dbReference type="NCBIfam" id="TIGR01552">
    <property type="entry name" value="phd_fam"/>
    <property type="match status" value="1"/>
</dbReference>
<comment type="caution">
    <text evidence="3">The sequence shown here is derived from an EMBL/GenBank/DDBJ whole genome shotgun (WGS) entry which is preliminary data.</text>
</comment>
<name>A0A6B0YP38_9CHLR</name>
<accession>A0A6B0YP38</accession>
<sequence length="114" mass="12719">MKIATISATEAKNRFGDVIRRAYRSQEHLVVERGGIPVVAIVPISDYERFLTQGSDNETMSVGEELSNASAQNEAGNRLMEFLEEMHAQMPDVPEEEAQKDIEEAIAAVRAEKR</sequence>
<dbReference type="Pfam" id="PF02604">
    <property type="entry name" value="PhdYeFM_antitox"/>
    <property type="match status" value="1"/>
</dbReference>